<keyword evidence="2" id="KW-1185">Reference proteome</keyword>
<sequence length="404" mass="46264">MRSKALRTSLLILTLVLILAFLLPNIFNGREKKAFSNENRLQRAKQSLNINHLGDTATVLISDFYDRGSITTRILGPHYRTVWATPINLPVFDIDSIHGGLTFDEAGGGQQTFSIKLKAKDSRTYTLRSVNKDQSRALPAILQYSFLRPLFRDQASALNPFGALVTEHFEEALGILHTRPTMYLIPYDSTMPDIIQTQIAGRVMILEEEPDQSWEGSENFNYPDHIISTEEVIARSKKSSVMIDSLKYLEGRLLDFMISDWDRHGGQYEWAVYNTKNKLPLARPIAMDRDMAFFKFDDGILNHVALAINNKFQTFNPEYDDISGLIRNSKDIDQYILRHVPLSEFLSKAKHVQNVLTDSVIYEAFKKYPPPVYNQYGAEHINILKERRARLDSAATVFHELINY</sequence>
<evidence type="ECO:0000313" key="1">
    <source>
        <dbReference type="EMBL" id="MTI28917.1"/>
    </source>
</evidence>
<dbReference type="EMBL" id="SMLW01000675">
    <property type="protein sequence ID" value="MTI28917.1"/>
    <property type="molecule type" value="Genomic_DNA"/>
</dbReference>
<proteinExistence type="predicted"/>
<organism evidence="1 2">
    <name type="scientific">Fulvivirga kasyanovii</name>
    <dbReference type="NCBI Taxonomy" id="396812"/>
    <lineage>
        <taxon>Bacteria</taxon>
        <taxon>Pseudomonadati</taxon>
        <taxon>Bacteroidota</taxon>
        <taxon>Cytophagia</taxon>
        <taxon>Cytophagales</taxon>
        <taxon>Fulvivirgaceae</taxon>
        <taxon>Fulvivirga</taxon>
    </lineage>
</organism>
<comment type="caution">
    <text evidence="1">The sequence shown here is derived from an EMBL/GenBank/DDBJ whole genome shotgun (WGS) entry which is preliminary data.</text>
</comment>
<name>A0ABW9RYV9_9BACT</name>
<protein>
    <submittedName>
        <fullName evidence="1">Uncharacterized protein</fullName>
    </submittedName>
</protein>
<gene>
    <name evidence="1" type="ORF">E1163_28410</name>
</gene>
<accession>A0ABW9RYV9</accession>
<reference evidence="1 2" key="1">
    <citation type="submission" date="2019-02" db="EMBL/GenBank/DDBJ databases">
        <authorList>
            <person name="Goldberg S.R."/>
            <person name="Haltli B.A."/>
            <person name="Correa H."/>
            <person name="Russell K.G."/>
        </authorList>
    </citation>
    <scope>NUCLEOTIDE SEQUENCE [LARGE SCALE GENOMIC DNA]</scope>
    <source>
        <strain evidence="1 2">JCM 16186</strain>
    </source>
</reference>
<evidence type="ECO:0000313" key="2">
    <source>
        <dbReference type="Proteomes" id="UP000798808"/>
    </source>
</evidence>
<dbReference type="Proteomes" id="UP000798808">
    <property type="component" value="Unassembled WGS sequence"/>
</dbReference>
<dbReference type="RefSeq" id="WP_155176905.1">
    <property type="nucleotide sequence ID" value="NZ_BAAAFL010000008.1"/>
</dbReference>